<dbReference type="Proteomes" id="UP000093199">
    <property type="component" value="Unassembled WGS sequence"/>
</dbReference>
<keyword evidence="2" id="KW-0805">Transcription regulation</keyword>
<dbReference type="PANTHER" id="PTHR30419">
    <property type="entry name" value="HTH-TYPE TRANSCRIPTIONAL REGULATOR YBHD"/>
    <property type="match status" value="1"/>
</dbReference>
<dbReference type="RefSeq" id="WP_066543917.1">
    <property type="nucleotide sequence ID" value="NZ_MASJ01000005.1"/>
</dbReference>
<evidence type="ECO:0000256" key="4">
    <source>
        <dbReference type="ARBA" id="ARBA00023163"/>
    </source>
</evidence>
<dbReference type="GO" id="GO:0005829">
    <property type="term" value="C:cytosol"/>
    <property type="evidence" value="ECO:0007669"/>
    <property type="project" value="TreeGrafter"/>
</dbReference>
<evidence type="ECO:0000256" key="2">
    <source>
        <dbReference type="ARBA" id="ARBA00023015"/>
    </source>
</evidence>
<dbReference type="SUPFAM" id="SSF46785">
    <property type="entry name" value="Winged helix' DNA-binding domain"/>
    <property type="match status" value="1"/>
</dbReference>
<dbReference type="GO" id="GO:0003677">
    <property type="term" value="F:DNA binding"/>
    <property type="evidence" value="ECO:0007669"/>
    <property type="project" value="UniProtKB-KW"/>
</dbReference>
<comment type="caution">
    <text evidence="6">The sequence shown here is derived from an EMBL/GenBank/DDBJ whole genome shotgun (WGS) entry which is preliminary data.</text>
</comment>
<dbReference type="Gene3D" id="3.40.190.290">
    <property type="match status" value="1"/>
</dbReference>
<evidence type="ECO:0000313" key="6">
    <source>
        <dbReference type="EMBL" id="OCS87111.1"/>
    </source>
</evidence>
<keyword evidence="7" id="KW-1185">Reference proteome</keyword>
<gene>
    <name evidence="6" type="ORF">A6M13_11590</name>
</gene>
<dbReference type="OrthoDB" id="63123at2"/>
<evidence type="ECO:0000256" key="1">
    <source>
        <dbReference type="ARBA" id="ARBA00009437"/>
    </source>
</evidence>
<dbReference type="STRING" id="33978.A6M13_11590"/>
<dbReference type="InterPro" id="IPR005119">
    <property type="entry name" value="LysR_subst-bd"/>
</dbReference>
<sequence length="285" mass="32245">MNSYFALLAVLEYGSFTKAAEKMGYTQSAMSQLIKTLEKELETTLIIRSRTGVMLTPDGEAFLPYIKQICQAIGELEEKKKSMQGLERSMIRIGAFSSIAYSYLPIWIQQFKQHYPAVQFDLKIGDYSDIAEMIATGVVDFGFVTPETGHTFELFELVEDDLVACLSKEHPLAQQSSVTLAELACEPFILMQEGTINETLSLFEKHQLVPNIQYVVEGDFPVISMVAQNLGVSIMPSLMFHHFDKGVIHRPLHPPKRRKISVAYKDKEILPIASRMFLQFLAKQH</sequence>
<dbReference type="GO" id="GO:0003700">
    <property type="term" value="F:DNA-binding transcription factor activity"/>
    <property type="evidence" value="ECO:0007669"/>
    <property type="project" value="InterPro"/>
</dbReference>
<evidence type="ECO:0000256" key="3">
    <source>
        <dbReference type="ARBA" id="ARBA00023125"/>
    </source>
</evidence>
<dbReference type="PROSITE" id="PS50931">
    <property type="entry name" value="HTH_LYSR"/>
    <property type="match status" value="1"/>
</dbReference>
<evidence type="ECO:0000313" key="7">
    <source>
        <dbReference type="Proteomes" id="UP000093199"/>
    </source>
</evidence>
<dbReference type="Pfam" id="PF00126">
    <property type="entry name" value="HTH_1"/>
    <property type="match status" value="1"/>
</dbReference>
<accession>A0A1C0YJ03</accession>
<dbReference type="InterPro" id="IPR050950">
    <property type="entry name" value="HTH-type_LysR_regulators"/>
</dbReference>
<keyword evidence="3" id="KW-0238">DNA-binding</keyword>
<evidence type="ECO:0000259" key="5">
    <source>
        <dbReference type="PROSITE" id="PS50931"/>
    </source>
</evidence>
<dbReference type="SUPFAM" id="SSF53850">
    <property type="entry name" value="Periplasmic binding protein-like II"/>
    <property type="match status" value="1"/>
</dbReference>
<comment type="similarity">
    <text evidence="1">Belongs to the LysR transcriptional regulatory family.</text>
</comment>
<feature type="domain" description="HTH lysR-type" evidence="5">
    <location>
        <begin position="1"/>
        <end position="56"/>
    </location>
</feature>
<dbReference type="PANTHER" id="PTHR30419:SF28">
    <property type="entry name" value="HTH-TYPE TRANSCRIPTIONAL REGULATOR BSDA"/>
    <property type="match status" value="1"/>
</dbReference>
<name>A0A1C0YJ03_9BACL</name>
<dbReference type="CDD" id="cd05466">
    <property type="entry name" value="PBP2_LTTR_substrate"/>
    <property type="match status" value="1"/>
</dbReference>
<dbReference type="InterPro" id="IPR036388">
    <property type="entry name" value="WH-like_DNA-bd_sf"/>
</dbReference>
<organism evidence="6 7">
    <name type="scientific">Caryophanon tenue</name>
    <dbReference type="NCBI Taxonomy" id="33978"/>
    <lineage>
        <taxon>Bacteria</taxon>
        <taxon>Bacillati</taxon>
        <taxon>Bacillota</taxon>
        <taxon>Bacilli</taxon>
        <taxon>Bacillales</taxon>
        <taxon>Caryophanaceae</taxon>
        <taxon>Caryophanon</taxon>
    </lineage>
</organism>
<dbReference type="Gene3D" id="1.10.10.10">
    <property type="entry name" value="Winged helix-like DNA-binding domain superfamily/Winged helix DNA-binding domain"/>
    <property type="match status" value="1"/>
</dbReference>
<protein>
    <recommendedName>
        <fullName evidence="5">HTH lysR-type domain-containing protein</fullName>
    </recommendedName>
</protein>
<dbReference type="PRINTS" id="PR00039">
    <property type="entry name" value="HTHLYSR"/>
</dbReference>
<reference evidence="6 7" key="1">
    <citation type="submission" date="2016-07" db="EMBL/GenBank/DDBJ databases">
        <title>Caryophanon tenue genome sequencing.</title>
        <authorList>
            <person name="Verma A."/>
            <person name="Pal Y."/>
            <person name="Krishnamurthi S."/>
        </authorList>
    </citation>
    <scope>NUCLEOTIDE SEQUENCE [LARGE SCALE GENOMIC DNA]</scope>
    <source>
        <strain evidence="6 7">DSM 14152</strain>
    </source>
</reference>
<dbReference type="InterPro" id="IPR036390">
    <property type="entry name" value="WH_DNA-bd_sf"/>
</dbReference>
<proteinExistence type="inferred from homology"/>
<dbReference type="EMBL" id="MASJ01000005">
    <property type="protein sequence ID" value="OCS87111.1"/>
    <property type="molecule type" value="Genomic_DNA"/>
</dbReference>
<dbReference type="Pfam" id="PF03466">
    <property type="entry name" value="LysR_substrate"/>
    <property type="match status" value="1"/>
</dbReference>
<dbReference type="InterPro" id="IPR000847">
    <property type="entry name" value="LysR_HTH_N"/>
</dbReference>
<dbReference type="AlphaFoldDB" id="A0A1C0YJ03"/>
<keyword evidence="4" id="KW-0804">Transcription</keyword>